<organism evidence="1 2">
    <name type="scientific">Bambusicola thoracicus</name>
    <name type="common">Chinese bamboo-partridge</name>
    <name type="synonym">Perdix thoracica</name>
    <dbReference type="NCBI Taxonomy" id="9083"/>
    <lineage>
        <taxon>Eukaryota</taxon>
        <taxon>Metazoa</taxon>
        <taxon>Chordata</taxon>
        <taxon>Craniata</taxon>
        <taxon>Vertebrata</taxon>
        <taxon>Euteleostomi</taxon>
        <taxon>Archelosauria</taxon>
        <taxon>Archosauria</taxon>
        <taxon>Dinosauria</taxon>
        <taxon>Saurischia</taxon>
        <taxon>Theropoda</taxon>
        <taxon>Coelurosauria</taxon>
        <taxon>Aves</taxon>
        <taxon>Neognathae</taxon>
        <taxon>Galloanserae</taxon>
        <taxon>Galliformes</taxon>
        <taxon>Phasianidae</taxon>
        <taxon>Perdicinae</taxon>
        <taxon>Bambusicola</taxon>
    </lineage>
</organism>
<evidence type="ECO:0000313" key="1">
    <source>
        <dbReference type="EMBL" id="POI19840.1"/>
    </source>
</evidence>
<dbReference type="EMBL" id="PPHD01093503">
    <property type="protein sequence ID" value="POI19840.1"/>
    <property type="molecule type" value="Genomic_DNA"/>
</dbReference>
<proteinExistence type="predicted"/>
<name>A0A2P4S6V4_BAMTH</name>
<keyword evidence="2" id="KW-1185">Reference proteome</keyword>
<reference evidence="1 2" key="1">
    <citation type="submission" date="2018-01" db="EMBL/GenBank/DDBJ databases">
        <title>Comparison of the Chinese Bamboo Partridge and Red Junglefowl genome sequences highlights the importance of demography in genome evolution.</title>
        <authorList>
            <person name="Tiley G.P."/>
            <person name="Kimball R.T."/>
            <person name="Braun E.L."/>
            <person name="Burleigh J.G."/>
        </authorList>
    </citation>
    <scope>NUCLEOTIDE SEQUENCE [LARGE SCALE GENOMIC DNA]</scope>
    <source>
        <strain evidence="1">RTK389</strain>
        <tissue evidence="1">Blood</tissue>
    </source>
</reference>
<accession>A0A2P4S6V4</accession>
<dbReference type="AlphaFoldDB" id="A0A2P4S6V4"/>
<protein>
    <submittedName>
        <fullName evidence="1">Uncharacterized protein</fullName>
    </submittedName>
</protein>
<sequence length="119" mass="13224">QGCVHSPGLWKLVVVYKNLESLCPSPARDLAPTSDVTMFSGTVRHAVAISSGCLTLAAPPFTLPSAPRWCIEPQPLETMTMLWHLYLYTPYTPTTQPATFVPFTQQQEMLLSFNRNTPD</sequence>
<feature type="non-terminal residue" evidence="1">
    <location>
        <position position="1"/>
    </location>
</feature>
<comment type="caution">
    <text evidence="1">The sequence shown here is derived from an EMBL/GenBank/DDBJ whole genome shotgun (WGS) entry which is preliminary data.</text>
</comment>
<gene>
    <name evidence="1" type="ORF">CIB84_016414</name>
</gene>
<evidence type="ECO:0000313" key="2">
    <source>
        <dbReference type="Proteomes" id="UP000237246"/>
    </source>
</evidence>
<dbReference type="Proteomes" id="UP000237246">
    <property type="component" value="Unassembled WGS sequence"/>
</dbReference>